<dbReference type="EMBL" id="KV448128">
    <property type="protein sequence ID" value="OAX44124.1"/>
    <property type="molecule type" value="Genomic_DNA"/>
</dbReference>
<organism evidence="2 3">
    <name type="scientific">Rhizopogon vinicolor AM-OR11-026</name>
    <dbReference type="NCBI Taxonomy" id="1314800"/>
    <lineage>
        <taxon>Eukaryota</taxon>
        <taxon>Fungi</taxon>
        <taxon>Dikarya</taxon>
        <taxon>Basidiomycota</taxon>
        <taxon>Agaricomycotina</taxon>
        <taxon>Agaricomycetes</taxon>
        <taxon>Agaricomycetidae</taxon>
        <taxon>Boletales</taxon>
        <taxon>Suillineae</taxon>
        <taxon>Rhizopogonaceae</taxon>
        <taxon>Rhizopogon</taxon>
    </lineage>
</organism>
<dbReference type="Proteomes" id="UP000092154">
    <property type="component" value="Unassembled WGS sequence"/>
</dbReference>
<name>A0A1B7NH17_9AGAM</name>
<feature type="compositionally biased region" description="Basic and acidic residues" evidence="1">
    <location>
        <begin position="151"/>
        <end position="162"/>
    </location>
</feature>
<reference evidence="2 3" key="1">
    <citation type="submission" date="2016-06" db="EMBL/GenBank/DDBJ databases">
        <title>Comparative genomics of the ectomycorrhizal sister species Rhizopogon vinicolor and Rhizopogon vesiculosus (Basidiomycota: Boletales) reveals a divergence of the mating type B locus.</title>
        <authorList>
            <consortium name="DOE Joint Genome Institute"/>
            <person name="Mujic A.B."/>
            <person name="Kuo A."/>
            <person name="Tritt A."/>
            <person name="Lipzen A."/>
            <person name="Chen C."/>
            <person name="Johnson J."/>
            <person name="Sharma A."/>
            <person name="Barry K."/>
            <person name="Grigoriev I.V."/>
            <person name="Spatafora J.W."/>
        </authorList>
    </citation>
    <scope>NUCLEOTIDE SEQUENCE [LARGE SCALE GENOMIC DNA]</scope>
    <source>
        <strain evidence="2 3">AM-OR11-026</strain>
    </source>
</reference>
<proteinExistence type="predicted"/>
<evidence type="ECO:0000256" key="1">
    <source>
        <dbReference type="SAM" id="MobiDB-lite"/>
    </source>
</evidence>
<feature type="compositionally biased region" description="Polar residues" evidence="1">
    <location>
        <begin position="83"/>
        <end position="99"/>
    </location>
</feature>
<evidence type="ECO:0000313" key="3">
    <source>
        <dbReference type="Proteomes" id="UP000092154"/>
    </source>
</evidence>
<keyword evidence="3" id="KW-1185">Reference proteome</keyword>
<dbReference type="InParanoid" id="A0A1B7NH17"/>
<dbReference type="OrthoDB" id="2434934at2759"/>
<accession>A0A1B7NH17</accession>
<sequence>MLTFLKSAGLRVSVATAAESAKVEKPDEAATTAPSETANVESVPEASATAEIASIHSANSSSSLSISPSKSSNTDAYGAPSNAGHTTSQAPSRSHTPVQSLLVPPSPGQGPVAESTSTPSPEVQDANPYPNAKSRKDPRRFSFRSFTFLRPESKLSQPERKPSQHSVSIHTQPHVLSEAREKEKKARASKAFTVRALQSRISNKRAKDTAMTVRSVIVGDHEVAVDAKGKKSKPISKSDLARVKAQLLEPKSASKVINHLRVMSSTDKGTSGTGPIHAVCLDSTDKEAYEQYFAQLGSVATSSVAALSTALVDVHIVDLLAAPDMGFGAPASSPGLFAGAVPSAEAILEGLQQITPQLLAFGYATSNAILPDHKGVIVPTDRISVLTYWWGFEVCMPEPTIKHLDVVASPGTTLLNLLTALSIISPGVREVLPFIRYVAQFVQTEWRMIKAVDKGKGVVCCATWVMPAAMVPRPWDFPDPPATIVVGPGANLAPTASRPGTIATSKPSMDVPRASSAYTGETGEEEGRHVISNEPPVLPELVVSSPASNEGKPSIDLEVHKPSADVPRDADSLAL</sequence>
<feature type="compositionally biased region" description="Basic and acidic residues" evidence="1">
    <location>
        <begin position="553"/>
        <end position="575"/>
    </location>
</feature>
<evidence type="ECO:0000313" key="2">
    <source>
        <dbReference type="EMBL" id="OAX44124.1"/>
    </source>
</evidence>
<feature type="region of interest" description="Disordered" evidence="1">
    <location>
        <begin position="16"/>
        <end position="177"/>
    </location>
</feature>
<dbReference type="AlphaFoldDB" id="A0A1B7NH17"/>
<feature type="compositionally biased region" description="Low complexity" evidence="1">
    <location>
        <begin position="50"/>
        <end position="72"/>
    </location>
</feature>
<protein>
    <submittedName>
        <fullName evidence="2">Uncharacterized protein</fullName>
    </submittedName>
</protein>
<feature type="region of interest" description="Disordered" evidence="1">
    <location>
        <begin position="495"/>
        <end position="575"/>
    </location>
</feature>
<gene>
    <name evidence="2" type="ORF">K503DRAFT_544371</name>
</gene>